<keyword evidence="8 9" id="KW-0961">Cell wall biogenesis/degradation</keyword>
<dbReference type="Proteomes" id="UP000231025">
    <property type="component" value="Unassembled WGS sequence"/>
</dbReference>
<sequence length="542" mass="61460">MERFISRTKNFIFSRQKSIISTAMLLSFMIILTSLSGFLRYRVLANYFNKNDLDIFLASFRLPDLIYEILITGAITSTFIPIYVRYKNDKESLNVNISSIINLILVTLTLFIIVIYLFLGKIIPLLTPGYDTIKMEKIIYFSRLLLVGQLPFFVLGNFLTGIGQANKTFFLSALAPIIYNSVTIASTILFAGFFGLQAPVWGVIIGAILLFIIQLPLLLDSGFSFRMIIKKTQGLIDFFRLVIPRALTVIVAQIDATIDLTLATLLGNGAYTVFYFAQHLQLLPVSVVGIAFGQASLPYLSEIFQEKKMEEFKKIVTDSLLNLLFLTIPVAVFFIFARTPLIRLFFGGQKFDWDATVQTAITLSYFSLGLPFHSIYYLLTRCFYALLDSRTPFYISASSIVINTALSLLFVFYFHFPIQALAVSFSVSMMINSSSLFFLLWRKIGGFNWGFLFSELSKMILSSGLAAIAAYYSMKLLDGLIIDTSFTINVFILLAVVFSIFGLLYLFIGWLIDLKQIYLVTKLLIKTKNYQKKITEVYSQYE</sequence>
<dbReference type="AlphaFoldDB" id="A0A2G9Y889"/>
<keyword evidence="4 8" id="KW-0133">Cell shape</keyword>
<feature type="transmembrane region" description="Helical" evidence="8">
    <location>
        <begin position="20"/>
        <end position="39"/>
    </location>
</feature>
<dbReference type="GO" id="GO:0034204">
    <property type="term" value="P:lipid translocation"/>
    <property type="evidence" value="ECO:0007669"/>
    <property type="project" value="TreeGrafter"/>
</dbReference>
<dbReference type="PIRSF" id="PIRSF002869">
    <property type="entry name" value="MviN"/>
    <property type="match status" value="1"/>
</dbReference>
<dbReference type="PANTHER" id="PTHR47019">
    <property type="entry name" value="LIPID II FLIPPASE MURJ"/>
    <property type="match status" value="1"/>
</dbReference>
<feature type="transmembrane region" description="Helical" evidence="8">
    <location>
        <begin position="420"/>
        <end position="440"/>
    </location>
</feature>
<dbReference type="GO" id="GO:0005886">
    <property type="term" value="C:plasma membrane"/>
    <property type="evidence" value="ECO:0007669"/>
    <property type="project" value="UniProtKB-SubCell"/>
</dbReference>
<comment type="subcellular location">
    <subcellularLocation>
        <location evidence="1 8">Cell membrane</location>
        <topology evidence="1 8">Multi-pass membrane protein</topology>
    </subcellularLocation>
</comment>
<dbReference type="GO" id="GO:0008360">
    <property type="term" value="P:regulation of cell shape"/>
    <property type="evidence" value="ECO:0007669"/>
    <property type="project" value="UniProtKB-UniRule"/>
</dbReference>
<dbReference type="GO" id="GO:0071555">
    <property type="term" value="P:cell wall organization"/>
    <property type="evidence" value="ECO:0007669"/>
    <property type="project" value="UniProtKB-UniRule"/>
</dbReference>
<dbReference type="PANTHER" id="PTHR47019:SF1">
    <property type="entry name" value="LIPID II FLIPPASE MURJ"/>
    <property type="match status" value="1"/>
</dbReference>
<dbReference type="HAMAP" id="MF_02078">
    <property type="entry name" value="MurJ_MviN"/>
    <property type="match status" value="1"/>
</dbReference>
<feature type="transmembrane region" description="Helical" evidence="8">
    <location>
        <begin position="391"/>
        <end position="414"/>
    </location>
</feature>
<dbReference type="InterPro" id="IPR004268">
    <property type="entry name" value="MurJ"/>
</dbReference>
<evidence type="ECO:0000256" key="2">
    <source>
        <dbReference type="ARBA" id="ARBA00022475"/>
    </source>
</evidence>
<reference evidence="10 11" key="1">
    <citation type="submission" date="2017-09" db="EMBL/GenBank/DDBJ databases">
        <title>Depth-based differentiation of microbial function through sediment-hosted aquifers and enrichment of novel symbionts in the deep terrestrial subsurface.</title>
        <authorList>
            <person name="Probst A.J."/>
            <person name="Ladd B."/>
            <person name="Jarett J.K."/>
            <person name="Geller-Mcgrath D.E."/>
            <person name="Sieber C.M."/>
            <person name="Emerson J.B."/>
            <person name="Anantharaman K."/>
            <person name="Thomas B.C."/>
            <person name="Malmstrom R."/>
            <person name="Stieglmeier M."/>
            <person name="Klingl A."/>
            <person name="Woyke T."/>
            <person name="Ryan C.M."/>
            <person name="Banfield J.F."/>
        </authorList>
    </citation>
    <scope>NUCLEOTIDE SEQUENCE [LARGE SCALE GENOMIC DNA]</scope>
    <source>
        <strain evidence="10">CG23_combo_of_CG06-09_8_20_14_all_35_49</strain>
    </source>
</reference>
<dbReference type="GO" id="GO:0009252">
    <property type="term" value="P:peptidoglycan biosynthetic process"/>
    <property type="evidence" value="ECO:0007669"/>
    <property type="project" value="UniProtKB-UniRule"/>
</dbReference>
<dbReference type="CDD" id="cd13123">
    <property type="entry name" value="MATE_MurJ_like"/>
    <property type="match status" value="1"/>
</dbReference>
<keyword evidence="2 8" id="KW-1003">Cell membrane</keyword>
<organism evidence="10 11">
    <name type="scientific">Candidatus Roizmanbacteria bacterium CG23_combo_of_CG06-09_8_20_14_all_35_49</name>
    <dbReference type="NCBI Taxonomy" id="1974863"/>
    <lineage>
        <taxon>Bacteria</taxon>
        <taxon>Candidatus Roizmaniibacteriota</taxon>
    </lineage>
</organism>
<proteinExistence type="inferred from homology"/>
<keyword evidence="3 8" id="KW-0812">Transmembrane</keyword>
<evidence type="ECO:0000256" key="3">
    <source>
        <dbReference type="ARBA" id="ARBA00022692"/>
    </source>
</evidence>
<feature type="transmembrane region" description="Helical" evidence="8">
    <location>
        <begin position="65"/>
        <end position="84"/>
    </location>
</feature>
<feature type="transmembrane region" description="Helical" evidence="8">
    <location>
        <begin position="138"/>
        <end position="159"/>
    </location>
</feature>
<protein>
    <recommendedName>
        <fullName evidence="8">Probable lipid II flippase MurJ</fullName>
    </recommendedName>
</protein>
<evidence type="ECO:0000256" key="7">
    <source>
        <dbReference type="ARBA" id="ARBA00023136"/>
    </source>
</evidence>
<evidence type="ECO:0000256" key="9">
    <source>
        <dbReference type="PIRNR" id="PIRNR002869"/>
    </source>
</evidence>
<comment type="caution">
    <text evidence="10">The sequence shown here is derived from an EMBL/GenBank/DDBJ whole genome shotgun (WGS) entry which is preliminary data.</text>
</comment>
<feature type="transmembrane region" description="Helical" evidence="8">
    <location>
        <begin position="246"/>
        <end position="267"/>
    </location>
</feature>
<feature type="transmembrane region" description="Helical" evidence="8">
    <location>
        <begin position="452"/>
        <end position="474"/>
    </location>
</feature>
<evidence type="ECO:0000256" key="5">
    <source>
        <dbReference type="ARBA" id="ARBA00022984"/>
    </source>
</evidence>
<evidence type="ECO:0000313" key="11">
    <source>
        <dbReference type="Proteomes" id="UP000231025"/>
    </source>
</evidence>
<comment type="function">
    <text evidence="8 9">Involved in peptidoglycan biosynthesis. Transports lipid-linked peptidoglycan precursors from the inner to the outer leaflet of the cytoplasmic membrane.</text>
</comment>
<dbReference type="NCBIfam" id="TIGR01695">
    <property type="entry name" value="murJ_mviN"/>
    <property type="match status" value="1"/>
</dbReference>
<evidence type="ECO:0000256" key="4">
    <source>
        <dbReference type="ARBA" id="ARBA00022960"/>
    </source>
</evidence>
<evidence type="ECO:0000256" key="8">
    <source>
        <dbReference type="HAMAP-Rule" id="MF_02078"/>
    </source>
</evidence>
<feature type="transmembrane region" description="Helical" evidence="8">
    <location>
        <begin position="200"/>
        <end position="225"/>
    </location>
</feature>
<dbReference type="Pfam" id="PF03023">
    <property type="entry name" value="MurJ"/>
    <property type="match status" value="1"/>
</dbReference>
<dbReference type="PRINTS" id="PR01806">
    <property type="entry name" value="VIRFACTRMVIN"/>
</dbReference>
<comment type="similarity">
    <text evidence="8 9">Belongs to the MurJ/MviN family.</text>
</comment>
<dbReference type="InterPro" id="IPR051050">
    <property type="entry name" value="Lipid_II_flippase_MurJ/MviN"/>
</dbReference>
<feature type="transmembrane region" description="Helical" evidence="8">
    <location>
        <begin position="320"/>
        <end position="337"/>
    </location>
</feature>
<name>A0A2G9Y889_9BACT</name>
<feature type="transmembrane region" description="Helical" evidence="8">
    <location>
        <begin position="279"/>
        <end position="300"/>
    </location>
</feature>
<feature type="transmembrane region" description="Helical" evidence="8">
    <location>
        <begin position="96"/>
        <end position="118"/>
    </location>
</feature>
<evidence type="ECO:0000256" key="6">
    <source>
        <dbReference type="ARBA" id="ARBA00022989"/>
    </source>
</evidence>
<keyword evidence="5 8" id="KW-0573">Peptidoglycan synthesis</keyword>
<feature type="transmembrane region" description="Helical" evidence="8">
    <location>
        <begin position="486"/>
        <end position="512"/>
    </location>
</feature>
<keyword evidence="8 9" id="KW-0813">Transport</keyword>
<keyword evidence="6 8" id="KW-1133">Transmembrane helix</keyword>
<feature type="transmembrane region" description="Helical" evidence="8">
    <location>
        <begin position="171"/>
        <end position="194"/>
    </location>
</feature>
<keyword evidence="7 8" id="KW-0472">Membrane</keyword>
<comment type="pathway">
    <text evidence="8">Cell wall biogenesis; peptidoglycan biosynthesis.</text>
</comment>
<feature type="transmembrane region" description="Helical" evidence="8">
    <location>
        <begin position="357"/>
        <end position="379"/>
    </location>
</feature>
<dbReference type="EMBL" id="PCRE01000034">
    <property type="protein sequence ID" value="PIP14943.1"/>
    <property type="molecule type" value="Genomic_DNA"/>
</dbReference>
<evidence type="ECO:0000313" key="10">
    <source>
        <dbReference type="EMBL" id="PIP14943.1"/>
    </source>
</evidence>
<gene>
    <name evidence="10" type="primary">mviN</name>
    <name evidence="8" type="synonym">murJ</name>
    <name evidence="10" type="ORF">COX47_02280</name>
</gene>
<evidence type="ECO:0000256" key="1">
    <source>
        <dbReference type="ARBA" id="ARBA00004651"/>
    </source>
</evidence>
<dbReference type="UniPathway" id="UPA00219"/>
<accession>A0A2G9Y889</accession>
<dbReference type="GO" id="GO:0015648">
    <property type="term" value="F:lipid-linked peptidoglycan transporter activity"/>
    <property type="evidence" value="ECO:0007669"/>
    <property type="project" value="UniProtKB-UniRule"/>
</dbReference>